<reference evidence="9" key="1">
    <citation type="journal article" date="2023" name="Mol. Phylogenet. Evol.">
        <title>Genome-scale phylogeny and comparative genomics of the fungal order Sordariales.</title>
        <authorList>
            <person name="Hensen N."/>
            <person name="Bonometti L."/>
            <person name="Westerberg I."/>
            <person name="Brannstrom I.O."/>
            <person name="Guillou S."/>
            <person name="Cros-Aarteil S."/>
            <person name="Calhoun S."/>
            <person name="Haridas S."/>
            <person name="Kuo A."/>
            <person name="Mondo S."/>
            <person name="Pangilinan J."/>
            <person name="Riley R."/>
            <person name="LaButti K."/>
            <person name="Andreopoulos B."/>
            <person name="Lipzen A."/>
            <person name="Chen C."/>
            <person name="Yan M."/>
            <person name="Daum C."/>
            <person name="Ng V."/>
            <person name="Clum A."/>
            <person name="Steindorff A."/>
            <person name="Ohm R.A."/>
            <person name="Martin F."/>
            <person name="Silar P."/>
            <person name="Natvig D.O."/>
            <person name="Lalanne C."/>
            <person name="Gautier V."/>
            <person name="Ament-Velasquez S.L."/>
            <person name="Kruys A."/>
            <person name="Hutchinson M.I."/>
            <person name="Powell A.J."/>
            <person name="Barry K."/>
            <person name="Miller A.N."/>
            <person name="Grigoriev I.V."/>
            <person name="Debuchy R."/>
            <person name="Gladieux P."/>
            <person name="Hiltunen Thoren M."/>
            <person name="Johannesson H."/>
        </authorList>
    </citation>
    <scope>NUCLEOTIDE SEQUENCE</scope>
    <source>
        <strain evidence="9">FGSC 1904</strain>
    </source>
</reference>
<dbReference type="SUPFAM" id="SSF52833">
    <property type="entry name" value="Thioredoxin-like"/>
    <property type="match status" value="3"/>
</dbReference>
<dbReference type="AlphaFoldDB" id="A0AAE0PI52"/>
<comment type="subcellular location">
    <subcellularLocation>
        <location evidence="1">Membrane</location>
        <topology evidence="1">Single-pass membrane protein</topology>
    </subcellularLocation>
</comment>
<evidence type="ECO:0000256" key="6">
    <source>
        <dbReference type="SAM" id="Phobius"/>
    </source>
</evidence>
<reference evidence="9" key="2">
    <citation type="submission" date="2023-07" db="EMBL/GenBank/DDBJ databases">
        <authorList>
            <consortium name="Lawrence Berkeley National Laboratory"/>
            <person name="Haridas S."/>
            <person name="Hensen N."/>
            <person name="Bonometti L."/>
            <person name="Westerberg I."/>
            <person name="Brannstrom I.O."/>
            <person name="Guillou S."/>
            <person name="Cros-Aarteil S."/>
            <person name="Calhoun S."/>
            <person name="Kuo A."/>
            <person name="Mondo S."/>
            <person name="Pangilinan J."/>
            <person name="Riley R."/>
            <person name="LaButti K."/>
            <person name="Andreopoulos B."/>
            <person name="Lipzen A."/>
            <person name="Chen C."/>
            <person name="Yanf M."/>
            <person name="Daum C."/>
            <person name="Ng V."/>
            <person name="Clum A."/>
            <person name="Steindorff A."/>
            <person name="Ohm R."/>
            <person name="Martin F."/>
            <person name="Silar P."/>
            <person name="Natvig D."/>
            <person name="Lalanne C."/>
            <person name="Gautier V."/>
            <person name="Ament-velasquez S.L."/>
            <person name="Kruys A."/>
            <person name="Hutchinson M.I."/>
            <person name="Powell A.J."/>
            <person name="Barry K."/>
            <person name="Miller A.N."/>
            <person name="Grigoriev I.V."/>
            <person name="Debuchy R."/>
            <person name="Gladieux P."/>
            <person name="Thoren M.H."/>
            <person name="Johannesson H."/>
        </authorList>
    </citation>
    <scope>NUCLEOTIDE SEQUENCE</scope>
    <source>
        <strain evidence="9">FGSC 1904</strain>
    </source>
</reference>
<comment type="caution">
    <text evidence="9">The sequence shown here is derived from an EMBL/GenBank/DDBJ whole genome shotgun (WGS) entry which is preliminary data.</text>
</comment>
<dbReference type="GO" id="GO:0005783">
    <property type="term" value="C:endoplasmic reticulum"/>
    <property type="evidence" value="ECO:0007669"/>
    <property type="project" value="TreeGrafter"/>
</dbReference>
<keyword evidence="3 6" id="KW-1133">Transmembrane helix</keyword>
<feature type="domain" description="Thioredoxin" evidence="8">
    <location>
        <begin position="290"/>
        <end position="425"/>
    </location>
</feature>
<dbReference type="CDD" id="cd02961">
    <property type="entry name" value="PDI_a_family"/>
    <property type="match status" value="2"/>
</dbReference>
<protein>
    <recommendedName>
        <fullName evidence="8">Thioredoxin domain-containing protein</fullName>
    </recommendedName>
</protein>
<evidence type="ECO:0000313" key="10">
    <source>
        <dbReference type="Proteomes" id="UP001281003"/>
    </source>
</evidence>
<feature type="domain" description="Thioredoxin" evidence="8">
    <location>
        <begin position="11"/>
        <end position="161"/>
    </location>
</feature>
<evidence type="ECO:0000256" key="1">
    <source>
        <dbReference type="ARBA" id="ARBA00004167"/>
    </source>
</evidence>
<feature type="region of interest" description="Disordered" evidence="5">
    <location>
        <begin position="168"/>
        <end position="187"/>
    </location>
</feature>
<sequence length="794" mass="89370">MRWLPLFLGAARLAVAASTTTTTEAEDDVAEYTKFNDVSIPPLIELTPDNWEKESKASKWLMVKHYSPYCPHCIDFAPTYQTLYEFYYTSKPVGNENANFTEFYDFRFGTINCVAYYDLCSAHKASSYPTTTLYKNGEQVEALKGVKSMVVLSEVVEKALEETKPGTRPVKVELPKPGDTSAPGYVPKVGATKEAKEAPKVDTTVEDALKLDLVKDSAAKVEPVKDTFITGNDEYLMPTPKTEEKPAADKVVENVLDKATETKAASKADPSVEAKAKIEKAKEEEKKSTPAAYYEAPAAAAAAAASIKGNKPKTTPNPNGISQPLTAESFQSQVTMTQEPWFIKFYAPWCHHCQAMAANWAQVAREMKGRLNIGEVNCEQEQRLCKDVRVTGYPTIQFFRGGERVEYTGLRGLGDFLAYAEKAIDISKGVQDVDAASFKALEEKEEVIFVYFYDHATTTEDFLALERLPLSLIGRAKLVKTRDPEMYDRFKITTWPRLLVSREGRPTYYQPLTPNEMRGTRQVLNWMKSVWLPIVPEMTASNAREIMDGKIVVLGLLNRDDEESFTGAIREMKSAANEWMDKQIQLFQLERQELRNAKQLRIEEAEDRNDQRALRAAKNIRINMDRADRKEITFAWVDGVFWQRWIRTTYGIDVKDTGDRIIINDEDNRRYWDQTTTGNPIVPSRTSILETITKITQNPLNIKPKLTISAFEKIFFDIRMTFSEHPYLSMGCILGIAFGLFSWFRNSARAHRRGTHFKLEEGGVTAPGEKGGNGGFMQSVFGGSGSSNNGPKAD</sequence>
<dbReference type="Gene3D" id="3.40.30.10">
    <property type="entry name" value="Glutaredoxin"/>
    <property type="match status" value="2"/>
</dbReference>
<evidence type="ECO:0000259" key="8">
    <source>
        <dbReference type="PROSITE" id="PS51352"/>
    </source>
</evidence>
<evidence type="ECO:0000256" key="3">
    <source>
        <dbReference type="ARBA" id="ARBA00022989"/>
    </source>
</evidence>
<dbReference type="InterPro" id="IPR036249">
    <property type="entry name" value="Thioredoxin-like_sf"/>
</dbReference>
<organism evidence="9 10">
    <name type="scientific">Sordaria brevicollis</name>
    <dbReference type="NCBI Taxonomy" id="83679"/>
    <lineage>
        <taxon>Eukaryota</taxon>
        <taxon>Fungi</taxon>
        <taxon>Dikarya</taxon>
        <taxon>Ascomycota</taxon>
        <taxon>Pezizomycotina</taxon>
        <taxon>Sordariomycetes</taxon>
        <taxon>Sordariomycetidae</taxon>
        <taxon>Sordariales</taxon>
        <taxon>Sordariaceae</taxon>
        <taxon>Sordaria</taxon>
    </lineage>
</organism>
<dbReference type="InterPro" id="IPR013766">
    <property type="entry name" value="Thioredoxin_domain"/>
</dbReference>
<dbReference type="PANTHER" id="PTHR46426">
    <property type="entry name" value="PROTEIN DISULFIDE-ISOMERASE TMX3"/>
    <property type="match status" value="1"/>
</dbReference>
<feature type="compositionally biased region" description="Basic and acidic residues" evidence="5">
    <location>
        <begin position="262"/>
        <end position="288"/>
    </location>
</feature>
<feature type="region of interest" description="Disordered" evidence="5">
    <location>
        <begin position="262"/>
        <end position="290"/>
    </location>
</feature>
<feature type="region of interest" description="Disordered" evidence="5">
    <location>
        <begin position="762"/>
        <end position="794"/>
    </location>
</feature>
<keyword evidence="4 6" id="KW-0472">Membrane</keyword>
<feature type="chain" id="PRO_5041966405" description="Thioredoxin domain-containing protein" evidence="7">
    <location>
        <begin position="17"/>
        <end position="794"/>
    </location>
</feature>
<name>A0AAE0PI52_SORBR</name>
<proteinExistence type="predicted"/>
<dbReference type="Pfam" id="PF00085">
    <property type="entry name" value="Thioredoxin"/>
    <property type="match status" value="2"/>
</dbReference>
<keyword evidence="2 6" id="KW-0812">Transmembrane</keyword>
<evidence type="ECO:0000256" key="5">
    <source>
        <dbReference type="SAM" id="MobiDB-lite"/>
    </source>
</evidence>
<evidence type="ECO:0000256" key="7">
    <source>
        <dbReference type="SAM" id="SignalP"/>
    </source>
</evidence>
<dbReference type="PROSITE" id="PS51352">
    <property type="entry name" value="THIOREDOXIN_2"/>
    <property type="match status" value="2"/>
</dbReference>
<dbReference type="InterPro" id="IPR052250">
    <property type="entry name" value="PDI_TMX3"/>
</dbReference>
<evidence type="ECO:0000256" key="2">
    <source>
        <dbReference type="ARBA" id="ARBA00022692"/>
    </source>
</evidence>
<dbReference type="EMBL" id="JAUTDP010000004">
    <property type="protein sequence ID" value="KAK3400393.1"/>
    <property type="molecule type" value="Genomic_DNA"/>
</dbReference>
<accession>A0AAE0PI52</accession>
<dbReference type="PANTHER" id="PTHR46426:SF1">
    <property type="entry name" value="PROTEIN DISULFIDE-ISOMERASE TMX3"/>
    <property type="match status" value="1"/>
</dbReference>
<feature type="signal peptide" evidence="7">
    <location>
        <begin position="1"/>
        <end position="16"/>
    </location>
</feature>
<evidence type="ECO:0000256" key="4">
    <source>
        <dbReference type="ARBA" id="ARBA00023136"/>
    </source>
</evidence>
<keyword evidence="10" id="KW-1185">Reference proteome</keyword>
<keyword evidence="7" id="KW-0732">Signal</keyword>
<dbReference type="GO" id="GO:0016020">
    <property type="term" value="C:membrane"/>
    <property type="evidence" value="ECO:0007669"/>
    <property type="project" value="UniProtKB-SubCell"/>
</dbReference>
<feature type="transmembrane region" description="Helical" evidence="6">
    <location>
        <begin position="727"/>
        <end position="744"/>
    </location>
</feature>
<evidence type="ECO:0000313" key="9">
    <source>
        <dbReference type="EMBL" id="KAK3400393.1"/>
    </source>
</evidence>
<gene>
    <name evidence="9" type="ORF">B0T20DRAFT_183350</name>
</gene>
<dbReference type="Proteomes" id="UP001281003">
    <property type="component" value="Unassembled WGS sequence"/>
</dbReference>